<gene>
    <name evidence="1" type="ORF">CCMSSC00406_0007050</name>
</gene>
<evidence type="ECO:0000313" key="1">
    <source>
        <dbReference type="EMBL" id="KAG9225219.1"/>
    </source>
</evidence>
<accession>A0ACB7J5Y6</accession>
<reference evidence="1 2" key="1">
    <citation type="journal article" date="2021" name="Appl. Environ. Microbiol.">
        <title>Genetic linkage and physical mapping for an oyster mushroom Pleurotus cornucopiae and QTL analysis for the trait cap color.</title>
        <authorList>
            <person name="Zhang Y."/>
            <person name="Gao W."/>
            <person name="Sonnenberg A."/>
            <person name="Chen Q."/>
            <person name="Zhang J."/>
            <person name="Huang C."/>
        </authorList>
    </citation>
    <scope>NUCLEOTIDE SEQUENCE [LARGE SCALE GENOMIC DNA]</scope>
    <source>
        <strain evidence="1">CCMSSC00406</strain>
    </source>
</reference>
<sequence length="546" mass="58535">MSTEYDSGDEKQVQVASTPLSSPTPSTIRSIVIIATSTMAMIVNTSNATSASIALPTIGRELGIPENQLQWIVSAYSLTSGCLLLFFGRLADLHGRKKAFIIGMIWLAAFTLGCAFTNDALTLDILRAFQGVGAAAIIPASIGILAHSFPPSRTRSIAFATFAAGAPVGAAFGMAIGGALTQLTAKTWRSTFYLSTGLTVLCLILGLVAIDRDQPSTEQDKRVDWLGALLVTAGLVLIVFVLGQGEIAPHAWSTPYIIVLLILGVCMVVLFVFWQHYLEKVQASDTKSRGPYAFLTPPPLMKVSLWYRANGRFAAIMAIAFLTWCCFLGSNFWIQLYYQEYLHLTPVLTMVRMLPMFITGVLCNIAVALVVNRLSVIYLLGGGTILTAAGAVLFAVIIPSSPYWAFGFPAAIISVFGADFTFSAGSLFVARVALPHEQSVAGALFTTMTQLGTAVGVTVTTVVFDKIAQRETRQVSLLPPRPSAPAQNQVVDLLPAYQAAQWTAFAFGILAAVTALAFFRGFGIVGHRKEDEDDKTVTSSGKHPEV</sequence>
<dbReference type="EMBL" id="WQMT02000003">
    <property type="protein sequence ID" value="KAG9225219.1"/>
    <property type="molecule type" value="Genomic_DNA"/>
</dbReference>
<organism evidence="1 2">
    <name type="scientific">Pleurotus cornucopiae</name>
    <name type="common">Cornucopia mushroom</name>
    <dbReference type="NCBI Taxonomy" id="5321"/>
    <lineage>
        <taxon>Eukaryota</taxon>
        <taxon>Fungi</taxon>
        <taxon>Dikarya</taxon>
        <taxon>Basidiomycota</taxon>
        <taxon>Agaricomycotina</taxon>
        <taxon>Agaricomycetes</taxon>
        <taxon>Agaricomycetidae</taxon>
        <taxon>Agaricales</taxon>
        <taxon>Pleurotineae</taxon>
        <taxon>Pleurotaceae</taxon>
        <taxon>Pleurotus</taxon>
    </lineage>
</organism>
<evidence type="ECO:0000313" key="2">
    <source>
        <dbReference type="Proteomes" id="UP000824881"/>
    </source>
</evidence>
<name>A0ACB7J5Y6_PLECO</name>
<keyword evidence="2" id="KW-1185">Reference proteome</keyword>
<proteinExistence type="predicted"/>
<protein>
    <submittedName>
        <fullName evidence="1">Uncharacterized protein</fullName>
    </submittedName>
</protein>
<dbReference type="Proteomes" id="UP000824881">
    <property type="component" value="Unassembled WGS sequence"/>
</dbReference>
<comment type="caution">
    <text evidence="1">The sequence shown here is derived from an EMBL/GenBank/DDBJ whole genome shotgun (WGS) entry which is preliminary data.</text>
</comment>